<evidence type="ECO:0000256" key="1">
    <source>
        <dbReference type="SAM" id="MobiDB-lite"/>
    </source>
</evidence>
<dbReference type="RefSeq" id="WP_257877867.1">
    <property type="nucleotide sequence ID" value="NZ_CP136958.1"/>
</dbReference>
<gene>
    <name evidence="2" type="ORF">CYJ47_00320</name>
</gene>
<dbReference type="AlphaFoldDB" id="A0AAF0YS11"/>
<name>A0AAF0YS11_9CORY</name>
<sequence length="88" mass="10125">MDSFSLGRLVKLIQRCDRTPEDTQRVWRKIADDMGIPAGRFDTGMESLRSLRNLVSHQARLWLRPTTNTVSKNGVKERSFPPENQTLP</sequence>
<reference evidence="2" key="1">
    <citation type="submission" date="2017-12" db="EMBL/GenBank/DDBJ databases">
        <authorList>
            <person name="Thomas-White K."/>
            <person name="Wolfe A.J."/>
        </authorList>
    </citation>
    <scope>NUCLEOTIDE SEQUENCE</scope>
    <source>
        <strain evidence="2">UMB0763</strain>
    </source>
</reference>
<dbReference type="EMBL" id="CP136958">
    <property type="protein sequence ID" value="WOT02264.1"/>
    <property type="molecule type" value="Genomic_DNA"/>
</dbReference>
<dbReference type="Proteomes" id="UP000234560">
    <property type="component" value="Chromosome"/>
</dbReference>
<proteinExistence type="predicted"/>
<dbReference type="KEGG" id="cpyr:CYJ47_00320"/>
<organism evidence="2 3">
    <name type="scientific">Corynebacterium pyruviciproducens</name>
    <dbReference type="NCBI Taxonomy" id="598660"/>
    <lineage>
        <taxon>Bacteria</taxon>
        <taxon>Bacillati</taxon>
        <taxon>Actinomycetota</taxon>
        <taxon>Actinomycetes</taxon>
        <taxon>Mycobacteriales</taxon>
        <taxon>Corynebacteriaceae</taxon>
        <taxon>Corynebacterium</taxon>
    </lineage>
</organism>
<feature type="region of interest" description="Disordered" evidence="1">
    <location>
        <begin position="68"/>
        <end position="88"/>
    </location>
</feature>
<reference evidence="2" key="2">
    <citation type="submission" date="2023-10" db="EMBL/GenBank/DDBJ databases">
        <authorList>
            <person name="Choi B."/>
        </authorList>
    </citation>
    <scope>NUCLEOTIDE SEQUENCE</scope>
    <source>
        <strain evidence="2">UMB0763</strain>
    </source>
</reference>
<dbReference type="InterPro" id="IPR011664">
    <property type="entry name" value="Abi_system_AbiD/AbiF-like"/>
</dbReference>
<protein>
    <submittedName>
        <fullName evidence="2">Abi family protein</fullName>
    </submittedName>
</protein>
<dbReference type="Pfam" id="PF07751">
    <property type="entry name" value="Abi_2"/>
    <property type="match status" value="1"/>
</dbReference>
<evidence type="ECO:0000313" key="3">
    <source>
        <dbReference type="Proteomes" id="UP000234560"/>
    </source>
</evidence>
<evidence type="ECO:0000313" key="2">
    <source>
        <dbReference type="EMBL" id="WOT02264.1"/>
    </source>
</evidence>
<accession>A0AAF0YS11</accession>